<sequence>MESHGLPWSLAVAGGGVGSPAWLTDPPVFGGLGVPYISYSFRGQPGYRLPLFWNPIVQDRLRMLAAALAAQFSQDPNLKLVYVTQMTANGIEGHLQGVDMADLIEAGYSDALWIQACETAARSFAYAFASKAIAFEVHEVNGSAAVPARIINDLWNDPSLGHRVGAAMWWISGKVSYQPDLIAELMAYPGDIYGQVIGRSDQTTRFENGDYTTVFTQAMALGMRYIEAWEYEFKYGPEGANGAWDSVFASYNAWADGTFGSR</sequence>
<organism evidence="1">
    <name type="scientific">Thermoanaerobaculum aquaticum</name>
    <dbReference type="NCBI Taxonomy" id="1312852"/>
    <lineage>
        <taxon>Bacteria</taxon>
        <taxon>Pseudomonadati</taxon>
        <taxon>Acidobacteriota</taxon>
        <taxon>Thermoanaerobaculia</taxon>
        <taxon>Thermoanaerobaculales</taxon>
        <taxon>Thermoanaerobaculaceae</taxon>
        <taxon>Thermoanaerobaculum</taxon>
    </lineage>
</organism>
<dbReference type="EMBL" id="DSMR01000035">
    <property type="protein sequence ID" value="HET46643.1"/>
    <property type="molecule type" value="Genomic_DNA"/>
</dbReference>
<dbReference type="AlphaFoldDB" id="A0A7C2NFB7"/>
<evidence type="ECO:0000313" key="1">
    <source>
        <dbReference type="EMBL" id="HET46643.1"/>
    </source>
</evidence>
<comment type="caution">
    <text evidence="1">The sequence shown here is derived from an EMBL/GenBank/DDBJ whole genome shotgun (WGS) entry which is preliminary data.</text>
</comment>
<protein>
    <submittedName>
        <fullName evidence="1">Uncharacterized protein</fullName>
    </submittedName>
</protein>
<reference evidence="1" key="1">
    <citation type="journal article" date="2020" name="mSystems">
        <title>Genome- and Community-Level Interaction Insights into Carbon Utilization and Element Cycling Functions of Hydrothermarchaeota in Hydrothermal Sediment.</title>
        <authorList>
            <person name="Zhou Z."/>
            <person name="Liu Y."/>
            <person name="Xu W."/>
            <person name="Pan J."/>
            <person name="Luo Z.H."/>
            <person name="Li M."/>
        </authorList>
    </citation>
    <scope>NUCLEOTIDE SEQUENCE [LARGE SCALE GENOMIC DNA]</scope>
    <source>
        <strain evidence="1">SpSt-299</strain>
    </source>
</reference>
<proteinExistence type="predicted"/>
<accession>A0A7C2NFB7</accession>
<name>A0A7C2NFB7_9BACT</name>
<gene>
    <name evidence="1" type="ORF">ENQ31_00540</name>
</gene>